<name>A0A443KAY7_9RHOB</name>
<evidence type="ECO:0000313" key="5">
    <source>
        <dbReference type="EMBL" id="RWR29842.1"/>
    </source>
</evidence>
<protein>
    <submittedName>
        <fullName evidence="5">Transferase</fullName>
    </submittedName>
</protein>
<evidence type="ECO:0000256" key="3">
    <source>
        <dbReference type="ARBA" id="ARBA00022737"/>
    </source>
</evidence>
<evidence type="ECO:0000256" key="2">
    <source>
        <dbReference type="ARBA" id="ARBA00022679"/>
    </source>
</evidence>
<comment type="caution">
    <text evidence="5">The sequence shown here is derived from an EMBL/GenBank/DDBJ whole genome shotgun (WGS) entry which is preliminary data.</text>
</comment>
<keyword evidence="4" id="KW-0012">Acyltransferase</keyword>
<dbReference type="InterPro" id="IPR045304">
    <property type="entry name" value="LbH_SAT"/>
</dbReference>
<dbReference type="Gene3D" id="2.160.10.10">
    <property type="entry name" value="Hexapeptide repeat proteins"/>
    <property type="match status" value="1"/>
</dbReference>
<organism evidence="5 6">
    <name type="scientific">Paenirhodobacter populi</name>
    <dbReference type="NCBI Taxonomy" id="2306993"/>
    <lineage>
        <taxon>Bacteria</taxon>
        <taxon>Pseudomonadati</taxon>
        <taxon>Pseudomonadota</taxon>
        <taxon>Alphaproteobacteria</taxon>
        <taxon>Rhodobacterales</taxon>
        <taxon>Rhodobacter group</taxon>
        <taxon>Paenirhodobacter</taxon>
    </lineage>
</organism>
<reference evidence="5 6" key="2">
    <citation type="submission" date="2019-01" db="EMBL/GenBank/DDBJ databases">
        <authorList>
            <person name="Li Y."/>
        </authorList>
    </citation>
    <scope>NUCLEOTIDE SEQUENCE [LARGE SCALE GENOMIC DNA]</scope>
    <source>
        <strain evidence="5 6">07D10-4-3</strain>
    </source>
</reference>
<dbReference type="Pfam" id="PF00132">
    <property type="entry name" value="Hexapep"/>
    <property type="match status" value="1"/>
</dbReference>
<dbReference type="AlphaFoldDB" id="A0A443KAY7"/>
<dbReference type="InterPro" id="IPR001451">
    <property type="entry name" value="Hexapep"/>
</dbReference>
<dbReference type="EMBL" id="SAUY01000018">
    <property type="protein sequence ID" value="RWR29842.1"/>
    <property type="molecule type" value="Genomic_DNA"/>
</dbReference>
<accession>A0A443KAY7</accession>
<dbReference type="PROSITE" id="PS00101">
    <property type="entry name" value="HEXAPEP_TRANSFERASES"/>
    <property type="match status" value="1"/>
</dbReference>
<dbReference type="PANTHER" id="PTHR42811">
    <property type="entry name" value="SERINE ACETYLTRANSFERASE"/>
    <property type="match status" value="1"/>
</dbReference>
<evidence type="ECO:0000313" key="6">
    <source>
        <dbReference type="Proteomes" id="UP000284451"/>
    </source>
</evidence>
<gene>
    <name evidence="5" type="ORF">D2T29_13730</name>
</gene>
<dbReference type="Proteomes" id="UP000284451">
    <property type="component" value="Unassembled WGS sequence"/>
</dbReference>
<proteinExistence type="inferred from homology"/>
<comment type="similarity">
    <text evidence="1">Belongs to the transferase hexapeptide repeat family.</text>
</comment>
<dbReference type="CDD" id="cd03354">
    <property type="entry name" value="LbH_SAT"/>
    <property type="match status" value="1"/>
</dbReference>
<dbReference type="SUPFAM" id="SSF51161">
    <property type="entry name" value="Trimeric LpxA-like enzymes"/>
    <property type="match status" value="1"/>
</dbReference>
<sequence length="204" mass="22041">MTQATKIPAPPLPQGDRNANPEGIGFWSLVAEDFRTHDRDWGAQGFWTLFWHRFGNWRMSVRPKILRLPLTLIYRFMFKACEILCGMKLSYNVPVGRRVRLDHFGGMILGARSIGSDVILRQNTTLGINSPRDLNAKPIISDGVQVGAGAVIVGNITIGKGAIVGANAVVTRDVAPGTIVGGVPAKVIGTVAKADVEPTLEKDA</sequence>
<dbReference type="GO" id="GO:0016746">
    <property type="term" value="F:acyltransferase activity"/>
    <property type="evidence" value="ECO:0007669"/>
    <property type="project" value="UniProtKB-KW"/>
</dbReference>
<dbReference type="InterPro" id="IPR018357">
    <property type="entry name" value="Hexapep_transf_CS"/>
</dbReference>
<dbReference type="InterPro" id="IPR011004">
    <property type="entry name" value="Trimer_LpxA-like_sf"/>
</dbReference>
<reference evidence="5 6" key="1">
    <citation type="submission" date="2019-01" db="EMBL/GenBank/DDBJ databases">
        <title>Sinorhodobacter populi sp. nov. isolated from the symptomatic bark tissue of Populus euramericana canker.</title>
        <authorList>
            <person name="Xu G."/>
        </authorList>
    </citation>
    <scope>NUCLEOTIDE SEQUENCE [LARGE SCALE GENOMIC DNA]</scope>
    <source>
        <strain evidence="5 6">07D10-4-3</strain>
    </source>
</reference>
<evidence type="ECO:0000256" key="4">
    <source>
        <dbReference type="ARBA" id="ARBA00023315"/>
    </source>
</evidence>
<keyword evidence="3" id="KW-0677">Repeat</keyword>
<evidence type="ECO:0000256" key="1">
    <source>
        <dbReference type="ARBA" id="ARBA00007274"/>
    </source>
</evidence>
<keyword evidence="2 5" id="KW-0808">Transferase</keyword>